<dbReference type="InterPro" id="IPR029063">
    <property type="entry name" value="SAM-dependent_MTases_sf"/>
</dbReference>
<sequence length="232" mass="27223">MEKAILNVEDLLHMLDHLLREPKLFWEDFYEDRNKKVPFFQNHQPDENLVEYFENDLKPERVLELGCGPGRNAIYMAQKGCAVDAIDISGNAVNWARERANEAGVSLNLYCKSLFEFDFEPNSYDFVYDSGLFHHLPPHRRITYLEIVKRALKDNGYFGIVCFNPDGSNGISDWEVYEERSLKGGIGYTEDRFKEIFTQHFAITHFRRMRKSTEVNGLFGEDFLWTSLMRKK</sequence>
<dbReference type="Gene3D" id="3.40.50.150">
    <property type="entry name" value="Vaccinia Virus protein VP39"/>
    <property type="match status" value="1"/>
</dbReference>
<gene>
    <name evidence="2" type="ORF">ACFYKX_03245</name>
</gene>
<dbReference type="CDD" id="cd02440">
    <property type="entry name" value="AdoMet_MTases"/>
    <property type="match status" value="1"/>
</dbReference>
<dbReference type="SUPFAM" id="SSF53335">
    <property type="entry name" value="S-adenosyl-L-methionine-dependent methyltransferases"/>
    <property type="match status" value="1"/>
</dbReference>
<evidence type="ECO:0000259" key="1">
    <source>
        <dbReference type="Pfam" id="PF13649"/>
    </source>
</evidence>
<keyword evidence="3" id="KW-1185">Reference proteome</keyword>
<keyword evidence="2" id="KW-0489">Methyltransferase</keyword>
<organism evidence="2 3">
    <name type="scientific">Cytobacillus spartinae</name>
    <dbReference type="NCBI Taxonomy" id="3299023"/>
    <lineage>
        <taxon>Bacteria</taxon>
        <taxon>Bacillati</taxon>
        <taxon>Bacillota</taxon>
        <taxon>Bacilli</taxon>
        <taxon>Bacillales</taxon>
        <taxon>Bacillaceae</taxon>
        <taxon>Cytobacillus</taxon>
    </lineage>
</organism>
<dbReference type="InterPro" id="IPR041698">
    <property type="entry name" value="Methyltransf_25"/>
</dbReference>
<protein>
    <submittedName>
        <fullName evidence="2">Class I SAM-dependent methyltransferase</fullName>
    </submittedName>
</protein>
<dbReference type="GO" id="GO:0008168">
    <property type="term" value="F:methyltransferase activity"/>
    <property type="evidence" value="ECO:0007669"/>
    <property type="project" value="UniProtKB-KW"/>
</dbReference>
<dbReference type="EMBL" id="JBIACK010000001">
    <property type="protein sequence ID" value="MFE8699636.1"/>
    <property type="molecule type" value="Genomic_DNA"/>
</dbReference>
<comment type="caution">
    <text evidence="2">The sequence shown here is derived from an EMBL/GenBank/DDBJ whole genome shotgun (WGS) entry which is preliminary data.</text>
</comment>
<dbReference type="Proteomes" id="UP001601059">
    <property type="component" value="Unassembled WGS sequence"/>
</dbReference>
<dbReference type="GO" id="GO:0032259">
    <property type="term" value="P:methylation"/>
    <property type="evidence" value="ECO:0007669"/>
    <property type="project" value="UniProtKB-KW"/>
</dbReference>
<dbReference type="InterPro" id="IPR050723">
    <property type="entry name" value="CFA/CMAS"/>
</dbReference>
<dbReference type="RefSeq" id="WP_389357999.1">
    <property type="nucleotide sequence ID" value="NZ_JBIACK010000001.1"/>
</dbReference>
<proteinExistence type="predicted"/>
<evidence type="ECO:0000313" key="3">
    <source>
        <dbReference type="Proteomes" id="UP001601059"/>
    </source>
</evidence>
<dbReference type="Pfam" id="PF13649">
    <property type="entry name" value="Methyltransf_25"/>
    <property type="match status" value="1"/>
</dbReference>
<name>A0ABW6K615_9BACI</name>
<feature type="domain" description="Methyltransferase" evidence="1">
    <location>
        <begin position="62"/>
        <end position="156"/>
    </location>
</feature>
<dbReference type="PANTHER" id="PTHR43667">
    <property type="entry name" value="CYCLOPROPANE-FATTY-ACYL-PHOSPHOLIPID SYNTHASE"/>
    <property type="match status" value="1"/>
</dbReference>
<keyword evidence="2" id="KW-0808">Transferase</keyword>
<reference evidence="2 3" key="1">
    <citation type="submission" date="2024-08" db="EMBL/GenBank/DDBJ databases">
        <title>Two novel Cytobacillus novel species.</title>
        <authorList>
            <person name="Liu G."/>
        </authorList>
    </citation>
    <scope>NUCLEOTIDE SEQUENCE [LARGE SCALE GENOMIC DNA]</scope>
    <source>
        <strain evidence="2 3">FJAT-54145</strain>
    </source>
</reference>
<accession>A0ABW6K615</accession>
<dbReference type="PANTHER" id="PTHR43667:SF2">
    <property type="entry name" value="FATTY ACID C-METHYL TRANSFERASE"/>
    <property type="match status" value="1"/>
</dbReference>
<evidence type="ECO:0000313" key="2">
    <source>
        <dbReference type="EMBL" id="MFE8699636.1"/>
    </source>
</evidence>